<comment type="caution">
    <text evidence="2">The sequence shown here is derived from an EMBL/GenBank/DDBJ whole genome shotgun (WGS) entry which is preliminary data.</text>
</comment>
<proteinExistence type="predicted"/>
<accession>A0ABW0QZD7</accession>
<dbReference type="RefSeq" id="WP_378110841.1">
    <property type="nucleotide sequence ID" value="NZ_JBHSNC010000017.1"/>
</dbReference>
<organism evidence="2 3">
    <name type="scientific">Cohnella yongneupensis</name>
    <dbReference type="NCBI Taxonomy" id="425006"/>
    <lineage>
        <taxon>Bacteria</taxon>
        <taxon>Bacillati</taxon>
        <taxon>Bacillota</taxon>
        <taxon>Bacilli</taxon>
        <taxon>Bacillales</taxon>
        <taxon>Paenibacillaceae</taxon>
        <taxon>Cohnella</taxon>
    </lineage>
</organism>
<evidence type="ECO:0000256" key="1">
    <source>
        <dbReference type="SAM" id="Phobius"/>
    </source>
</evidence>
<evidence type="ECO:0000313" key="3">
    <source>
        <dbReference type="Proteomes" id="UP001596108"/>
    </source>
</evidence>
<dbReference type="Proteomes" id="UP001596108">
    <property type="component" value="Unassembled WGS sequence"/>
</dbReference>
<keyword evidence="1" id="KW-1133">Transmembrane helix</keyword>
<evidence type="ECO:0000313" key="2">
    <source>
        <dbReference type="EMBL" id="MFC5528972.1"/>
    </source>
</evidence>
<sequence length="140" mass="16208">MIPELLLIFGFYVAAAVWAHWAYRKSAGASRRHYVLVAGNHQTQIEGYVRGLQRYSRRTGTEIGITVVLEDSSDETGAIMEKFARGNAGIGIVRREDELEKARIHHWERSREAEQFEPEQVIWVELECVEHISKLPYRRL</sequence>
<protein>
    <submittedName>
        <fullName evidence="2">Uncharacterized protein</fullName>
    </submittedName>
</protein>
<feature type="transmembrane region" description="Helical" evidence="1">
    <location>
        <begin position="6"/>
        <end position="23"/>
    </location>
</feature>
<name>A0ABW0QZD7_9BACL</name>
<keyword evidence="3" id="KW-1185">Reference proteome</keyword>
<keyword evidence="1" id="KW-0812">Transmembrane</keyword>
<reference evidence="3" key="1">
    <citation type="journal article" date="2019" name="Int. J. Syst. Evol. Microbiol.">
        <title>The Global Catalogue of Microorganisms (GCM) 10K type strain sequencing project: providing services to taxonomists for standard genome sequencing and annotation.</title>
        <authorList>
            <consortium name="The Broad Institute Genomics Platform"/>
            <consortium name="The Broad Institute Genome Sequencing Center for Infectious Disease"/>
            <person name="Wu L."/>
            <person name="Ma J."/>
        </authorList>
    </citation>
    <scope>NUCLEOTIDE SEQUENCE [LARGE SCALE GENOMIC DNA]</scope>
    <source>
        <strain evidence="3">CGMCC 1.18578</strain>
    </source>
</reference>
<gene>
    <name evidence="2" type="ORF">ACFPQ4_05825</name>
</gene>
<dbReference type="EMBL" id="JBHSNC010000017">
    <property type="protein sequence ID" value="MFC5528972.1"/>
    <property type="molecule type" value="Genomic_DNA"/>
</dbReference>
<keyword evidence="1" id="KW-0472">Membrane</keyword>